<organism evidence="1 2">
    <name type="scientific">Fusarium keratoplasticum</name>
    <dbReference type="NCBI Taxonomy" id="1328300"/>
    <lineage>
        <taxon>Eukaryota</taxon>
        <taxon>Fungi</taxon>
        <taxon>Dikarya</taxon>
        <taxon>Ascomycota</taxon>
        <taxon>Pezizomycotina</taxon>
        <taxon>Sordariomycetes</taxon>
        <taxon>Hypocreomycetidae</taxon>
        <taxon>Hypocreales</taxon>
        <taxon>Nectriaceae</taxon>
        <taxon>Fusarium</taxon>
        <taxon>Fusarium solani species complex</taxon>
    </lineage>
</organism>
<keyword evidence="2" id="KW-1185">Reference proteome</keyword>
<dbReference type="Proteomes" id="UP001065298">
    <property type="component" value="Chromosome 12"/>
</dbReference>
<comment type="caution">
    <text evidence="1">The sequence shown here is derived from an EMBL/GenBank/DDBJ whole genome shotgun (WGS) entry which is preliminary data.</text>
</comment>
<reference evidence="1" key="1">
    <citation type="submission" date="2022-06" db="EMBL/GenBank/DDBJ databases">
        <title>Fusarium solani species complex genomes reveal bases of compartmentalisation and animal pathogenesis.</title>
        <authorList>
            <person name="Tsai I.J."/>
        </authorList>
    </citation>
    <scope>NUCLEOTIDE SEQUENCE</scope>
    <source>
        <strain evidence="1">Fu6.1</strain>
    </source>
</reference>
<evidence type="ECO:0000313" key="1">
    <source>
        <dbReference type="EMBL" id="KAI8650779.1"/>
    </source>
</evidence>
<dbReference type="EMBL" id="CM046514">
    <property type="protein sequence ID" value="KAI8650779.1"/>
    <property type="molecule type" value="Genomic_DNA"/>
</dbReference>
<evidence type="ECO:0000313" key="2">
    <source>
        <dbReference type="Proteomes" id="UP001065298"/>
    </source>
</evidence>
<gene>
    <name evidence="1" type="ORF">NCS57_01412800</name>
</gene>
<proteinExistence type="predicted"/>
<protein>
    <submittedName>
        <fullName evidence="1">Uncharacterized protein</fullName>
    </submittedName>
</protein>
<name>A0ACC0QFZ7_9HYPO</name>
<accession>A0ACC0QFZ7</accession>
<sequence>MSIIKAFLDTLREKLVEQREQDSEQPDKTSEWHHQFDTSFKEDGPPHATIEQMLHAASANDHWAALQAALDIEQESEMLIVIDGLDDVKDHKNDFLKGVHEFGQYLLRRTPKTKVLLTSRPRADGNVVFPEFPCIEYDKERKECLASLRFDNSRHGKISEEHQGSLEWIWTHNQYQKWLEADSSRVLYLQGKPGSGKSTLTKYFAKYLPEREPNVKSAIVATFFYSVREGEAQRSHYNMLRSILYAILNQHEAFFYHHFQCEYRRQLQTAGGGGLFRWDYSSLKSLLSSLRDHTVAERLYLIIDAVDESDFNDRREILDLFLRICSEAQKCVVKAFIASRPVATLERRISEFHSFIRLQDETQLDILNFANAFLQRVEFSQFIEQARKYVVDNANGVFLWVRLVGEELLAYDEQGCAEEDVFEFLKSLPTELDEFYRRMLDKMVGRTEKEHKDGVKMFQFVLFAQRPLTVCELLHAFGVSDNPETKSLASDESFQKRIPHQRRITHCGGNFLEIKQLDGTLA</sequence>